<keyword evidence="8" id="KW-1185">Reference proteome</keyword>
<dbReference type="InterPro" id="IPR051313">
    <property type="entry name" value="Bact_iron-sidero_bind"/>
</dbReference>
<dbReference type="PANTHER" id="PTHR30532">
    <property type="entry name" value="IRON III DICITRATE-BINDING PERIPLASMIC PROTEIN"/>
    <property type="match status" value="1"/>
</dbReference>
<keyword evidence="5" id="KW-0732">Signal</keyword>
<dbReference type="Gene3D" id="3.40.50.1980">
    <property type="entry name" value="Nitrogenase molybdenum iron protein domain"/>
    <property type="match status" value="2"/>
</dbReference>
<dbReference type="AlphaFoldDB" id="A0A4U1BHX4"/>
<evidence type="ECO:0000256" key="1">
    <source>
        <dbReference type="ARBA" id="ARBA00004196"/>
    </source>
</evidence>
<reference evidence="7 8" key="1">
    <citation type="submission" date="2019-04" db="EMBL/GenBank/DDBJ databases">
        <authorList>
            <person name="Hwang J.C."/>
        </authorList>
    </citation>
    <scope>NUCLEOTIDE SEQUENCE [LARGE SCALE GENOMIC DNA]</scope>
    <source>
        <strain evidence="7 8">IMCC35002</strain>
    </source>
</reference>
<dbReference type="SUPFAM" id="SSF53807">
    <property type="entry name" value="Helical backbone' metal receptor"/>
    <property type="match status" value="1"/>
</dbReference>
<dbReference type="PROSITE" id="PS50983">
    <property type="entry name" value="FE_B12_PBP"/>
    <property type="match status" value="1"/>
</dbReference>
<comment type="similarity">
    <text evidence="2">Belongs to the bacterial solute-binding protein 8 family.</text>
</comment>
<dbReference type="PANTHER" id="PTHR30532:SF1">
    <property type="entry name" value="IRON(3+)-HYDROXAMATE-BINDING PROTEIN FHUD"/>
    <property type="match status" value="1"/>
</dbReference>
<comment type="caution">
    <text evidence="7">The sequence shown here is derived from an EMBL/GenBank/DDBJ whole genome shotgun (WGS) entry which is preliminary data.</text>
</comment>
<dbReference type="Pfam" id="PF01497">
    <property type="entry name" value="Peripla_BP_2"/>
    <property type="match status" value="1"/>
</dbReference>
<evidence type="ECO:0000256" key="2">
    <source>
        <dbReference type="ARBA" id="ARBA00008814"/>
    </source>
</evidence>
<accession>A0A4U1BHX4</accession>
<organism evidence="7 8">
    <name type="scientific">Ferrimonas aestuarii</name>
    <dbReference type="NCBI Taxonomy" id="2569539"/>
    <lineage>
        <taxon>Bacteria</taxon>
        <taxon>Pseudomonadati</taxon>
        <taxon>Pseudomonadota</taxon>
        <taxon>Gammaproteobacteria</taxon>
        <taxon>Alteromonadales</taxon>
        <taxon>Ferrimonadaceae</taxon>
        <taxon>Ferrimonas</taxon>
    </lineage>
</organism>
<dbReference type="EMBL" id="SWCJ01000023">
    <property type="protein sequence ID" value="TKB50114.1"/>
    <property type="molecule type" value="Genomic_DNA"/>
</dbReference>
<evidence type="ECO:0000256" key="5">
    <source>
        <dbReference type="ARBA" id="ARBA00022729"/>
    </source>
</evidence>
<feature type="domain" description="Fe/B12 periplasmic-binding" evidence="6">
    <location>
        <begin position="26"/>
        <end position="287"/>
    </location>
</feature>
<dbReference type="InterPro" id="IPR002491">
    <property type="entry name" value="ABC_transptr_periplasmic_BD"/>
</dbReference>
<keyword evidence="4" id="KW-0410">Iron transport</keyword>
<dbReference type="PRINTS" id="PR01715">
    <property type="entry name" value="FERRIBNDNGPP"/>
</dbReference>
<protein>
    <submittedName>
        <fullName evidence="7">Iron-siderophore ABC transporter substrate-binding protein</fullName>
    </submittedName>
</protein>
<evidence type="ECO:0000259" key="6">
    <source>
        <dbReference type="PROSITE" id="PS50983"/>
    </source>
</evidence>
<keyword evidence="3" id="KW-0813">Transport</keyword>
<dbReference type="RefSeq" id="WP_136865138.1">
    <property type="nucleotide sequence ID" value="NZ_SWCJ01000023.1"/>
</dbReference>
<evidence type="ECO:0000256" key="4">
    <source>
        <dbReference type="ARBA" id="ARBA00022496"/>
    </source>
</evidence>
<keyword evidence="4" id="KW-0406">Ion transport</keyword>
<sequence>MKSRLLPLILLWFCAASWGSPTLPKRVVSLDYATTTTLIAMGLPPIAIADIDGYRRWVEHPRLPEHMVDLGGANEPNLELLAELKPDLILITPYQGHLTELLSQIAPVHSLSIYQSTGDAITKAERMTRELGQILGLNREAEALIADTLSHFEQQRKRLETTISPPLYMVRLHDDRHLWIYGDNSLGEATLQRLGIINAWQQPTNTWGFSAQSIDALNANTSASVLFLEPLPDGGINNVSLTPLWQHQTWYQQKRFHKVPVVLMFGALPSAQRMATLVVNALTEEAK</sequence>
<proteinExistence type="inferred from homology"/>
<evidence type="ECO:0000313" key="8">
    <source>
        <dbReference type="Proteomes" id="UP000305675"/>
    </source>
</evidence>
<dbReference type="CDD" id="cd01146">
    <property type="entry name" value="FhuD"/>
    <property type="match status" value="1"/>
</dbReference>
<dbReference type="GO" id="GO:1901678">
    <property type="term" value="P:iron coordination entity transport"/>
    <property type="evidence" value="ECO:0007669"/>
    <property type="project" value="UniProtKB-ARBA"/>
</dbReference>
<evidence type="ECO:0000256" key="3">
    <source>
        <dbReference type="ARBA" id="ARBA00022448"/>
    </source>
</evidence>
<comment type="subcellular location">
    <subcellularLocation>
        <location evidence="1">Cell envelope</location>
    </subcellularLocation>
</comment>
<gene>
    <name evidence="7" type="ORF">FCL42_19665</name>
</gene>
<name>A0A4U1BHX4_9GAMM</name>
<dbReference type="Proteomes" id="UP000305675">
    <property type="component" value="Unassembled WGS sequence"/>
</dbReference>
<keyword evidence="4" id="KW-0408">Iron</keyword>
<evidence type="ECO:0000313" key="7">
    <source>
        <dbReference type="EMBL" id="TKB50114.1"/>
    </source>
</evidence>
<dbReference type="OrthoDB" id="6160519at2"/>
<dbReference type="GO" id="GO:0030288">
    <property type="term" value="C:outer membrane-bounded periplasmic space"/>
    <property type="evidence" value="ECO:0007669"/>
    <property type="project" value="TreeGrafter"/>
</dbReference>